<keyword evidence="2" id="KW-0812">Transmembrane</keyword>
<sequence>MDDGDESRARPVLVGLAALVGVAVLIGAVVSAVALGLADVTGVSDGDAADVSTSPEQSLYVPDPDTPAESRSTAPAESPSTSPSPSQATTQATTEPAEPKTSKKPERRQITLAASPSRVPTFGRITLTGTYRGGDGSTLQVQRLEGGWVAFPTTATVEGGQFATYVESGQGGQNRFRVVDEATGRASAPVTVTVG</sequence>
<name>A0A6J4M6E4_9ACTN</name>
<keyword evidence="2" id="KW-1133">Transmembrane helix</keyword>
<gene>
    <name evidence="3" type="ORF">AVDCRST_MAG72-1346</name>
</gene>
<evidence type="ECO:0000313" key="3">
    <source>
        <dbReference type="EMBL" id="CAA9349477.1"/>
    </source>
</evidence>
<feature type="region of interest" description="Disordered" evidence="1">
    <location>
        <begin position="45"/>
        <end position="116"/>
    </location>
</feature>
<proteinExistence type="predicted"/>
<feature type="transmembrane region" description="Helical" evidence="2">
    <location>
        <begin position="12"/>
        <end position="37"/>
    </location>
</feature>
<reference evidence="3" key="1">
    <citation type="submission" date="2020-02" db="EMBL/GenBank/DDBJ databases">
        <authorList>
            <person name="Meier V. D."/>
        </authorList>
    </citation>
    <scope>NUCLEOTIDE SEQUENCE</scope>
    <source>
        <strain evidence="3">AVDCRST_MAG72</strain>
    </source>
</reference>
<dbReference type="AlphaFoldDB" id="A0A6J4M6E4"/>
<feature type="compositionally biased region" description="Basic and acidic residues" evidence="1">
    <location>
        <begin position="97"/>
        <end position="109"/>
    </location>
</feature>
<accession>A0A6J4M6E4</accession>
<dbReference type="EMBL" id="CADCUJ010000059">
    <property type="protein sequence ID" value="CAA9349477.1"/>
    <property type="molecule type" value="Genomic_DNA"/>
</dbReference>
<organism evidence="3">
    <name type="scientific">uncultured Nocardioidaceae bacterium</name>
    <dbReference type="NCBI Taxonomy" id="253824"/>
    <lineage>
        <taxon>Bacteria</taxon>
        <taxon>Bacillati</taxon>
        <taxon>Actinomycetota</taxon>
        <taxon>Actinomycetes</taxon>
        <taxon>Propionibacteriales</taxon>
        <taxon>Nocardioidaceae</taxon>
        <taxon>environmental samples</taxon>
    </lineage>
</organism>
<evidence type="ECO:0000256" key="2">
    <source>
        <dbReference type="SAM" id="Phobius"/>
    </source>
</evidence>
<keyword evidence="2" id="KW-0472">Membrane</keyword>
<protein>
    <submittedName>
        <fullName evidence="3">Uncharacterized protein</fullName>
    </submittedName>
</protein>
<feature type="compositionally biased region" description="Low complexity" evidence="1">
    <location>
        <begin position="67"/>
        <end position="96"/>
    </location>
</feature>
<evidence type="ECO:0000256" key="1">
    <source>
        <dbReference type="SAM" id="MobiDB-lite"/>
    </source>
</evidence>